<reference evidence="1 2" key="2">
    <citation type="journal article" date="2021" name="Int. J. Syst. Evol. Microbiol.">
        <title>Roseibium litorale sp. nov., isolated from a tidal flat sediment and proposal for the reclassification of Labrenzia polysiphoniae as Roseibium polysiphoniae comb. nov.</title>
        <authorList>
            <person name="Liu Y."/>
            <person name="Pei T."/>
            <person name="Du J."/>
            <person name="Chao M."/>
            <person name="Deng M.R."/>
            <person name="Zhu H."/>
        </authorList>
    </citation>
    <scope>NUCLEOTIDE SEQUENCE [LARGE SCALE GENOMIC DNA]</scope>
    <source>
        <strain evidence="1 2">4C16A</strain>
    </source>
</reference>
<reference evidence="2" key="1">
    <citation type="submission" date="2020-09" db="EMBL/GenBank/DDBJ databases">
        <title>The genome sequence of strain Labrenzia suaedae 4C16A.</title>
        <authorList>
            <person name="Liu Y."/>
        </authorList>
    </citation>
    <scope>NUCLEOTIDE SEQUENCE [LARGE SCALE GENOMIC DNA]</scope>
    <source>
        <strain evidence="2">4C16A</strain>
    </source>
</reference>
<comment type="caution">
    <text evidence="1">The sequence shown here is derived from an EMBL/GenBank/DDBJ whole genome shotgun (WGS) entry which is preliminary data.</text>
</comment>
<protein>
    <submittedName>
        <fullName evidence="1">Uncharacterized protein</fullName>
    </submittedName>
</protein>
<evidence type="ECO:0000313" key="2">
    <source>
        <dbReference type="Proteomes" id="UP000632063"/>
    </source>
</evidence>
<name>A0ABR9CQP4_9HYPH</name>
<proteinExistence type="predicted"/>
<sequence length="203" mass="22531">MAKTIQTIDYPEDLKGILTDGALKSAFLKYCQGKQLLYAFEFAFKKPAPKNAELAKTYYKAHYASGARALPALLQHSGLCTAAAKLAQGQKWDAKYWKPIHAAARGYIQKEVLAAQIDDFYKSDSFTPAHHQHFTKKYKASKTVQEKLGVYKSDKILNQFIASLVTSNGQATALATKLIKSEKMLQGNKPADLINAAQKYLPQ</sequence>
<organism evidence="1 2">
    <name type="scientific">Roseibium litorale</name>
    <dbReference type="NCBI Taxonomy" id="2803841"/>
    <lineage>
        <taxon>Bacteria</taxon>
        <taxon>Pseudomonadati</taxon>
        <taxon>Pseudomonadota</taxon>
        <taxon>Alphaproteobacteria</taxon>
        <taxon>Hyphomicrobiales</taxon>
        <taxon>Stappiaceae</taxon>
        <taxon>Roseibium</taxon>
    </lineage>
</organism>
<gene>
    <name evidence="1" type="ORF">IG616_16760</name>
</gene>
<accession>A0ABR9CQP4</accession>
<dbReference type="Proteomes" id="UP000632063">
    <property type="component" value="Unassembled WGS sequence"/>
</dbReference>
<keyword evidence="2" id="KW-1185">Reference proteome</keyword>
<dbReference type="RefSeq" id="WP_192149313.1">
    <property type="nucleotide sequence ID" value="NZ_JACYXI010000011.1"/>
</dbReference>
<evidence type="ECO:0000313" key="1">
    <source>
        <dbReference type="EMBL" id="MBD8893196.1"/>
    </source>
</evidence>
<dbReference type="EMBL" id="JACYXI010000011">
    <property type="protein sequence ID" value="MBD8893196.1"/>
    <property type="molecule type" value="Genomic_DNA"/>
</dbReference>